<feature type="transmembrane region" description="Helical" evidence="1">
    <location>
        <begin position="27"/>
        <end position="47"/>
    </location>
</feature>
<keyword evidence="4" id="KW-1185">Reference proteome</keyword>
<keyword evidence="1" id="KW-1133">Transmembrane helix</keyword>
<proteinExistence type="predicted"/>
<sequence length="304" mass="33441">MRIAARGTQAKAQNRAATLGEMEPRHIIWIVYALACACYAALALRAASRMQGMEFYRPAGLELRLPWVALLAHVTLLGQDFHNVSGMRFGFAQALTLFTALGVLFFLLEERYVRIHVMRPMVFGAAAVALPLPLWFNGVVLPVGHPLLKAHLWLAMVAYAIVGIAAVHAVMMVVVDRGLHRKSLERPHPVNPLRAVLQRNAPALVPLEHLLFRMLFVGFVVLSIALALGVVVAEGAGMGGLRVDHKTVFSVLAWATLLGLLLGRWLGGWRGRTAVRWTLWGFLMLSLAYVGSRFVAEAILHRLG</sequence>
<organism evidence="3 4">
    <name type="scientific">Piscinibacterium candidicorallinum</name>
    <dbReference type="NCBI Taxonomy" id="1793872"/>
    <lineage>
        <taxon>Bacteria</taxon>
        <taxon>Pseudomonadati</taxon>
        <taxon>Pseudomonadota</taxon>
        <taxon>Betaproteobacteria</taxon>
        <taxon>Burkholderiales</taxon>
        <taxon>Piscinibacterium</taxon>
    </lineage>
</organism>
<dbReference type="Pfam" id="PF01578">
    <property type="entry name" value="Cytochrom_C_asm"/>
    <property type="match status" value="1"/>
</dbReference>
<dbReference type="InterPro" id="IPR052372">
    <property type="entry name" value="YpjD/HemX"/>
</dbReference>
<feature type="transmembrane region" description="Helical" evidence="1">
    <location>
        <begin position="248"/>
        <end position="267"/>
    </location>
</feature>
<evidence type="ECO:0000259" key="2">
    <source>
        <dbReference type="Pfam" id="PF01578"/>
    </source>
</evidence>
<keyword evidence="1" id="KW-0812">Transmembrane</keyword>
<evidence type="ECO:0000313" key="4">
    <source>
        <dbReference type="Proteomes" id="UP001595556"/>
    </source>
</evidence>
<feature type="transmembrane region" description="Helical" evidence="1">
    <location>
        <begin position="120"/>
        <end position="140"/>
    </location>
</feature>
<dbReference type="InterPro" id="IPR002541">
    <property type="entry name" value="Cyt_c_assembly"/>
</dbReference>
<dbReference type="RefSeq" id="WP_377305357.1">
    <property type="nucleotide sequence ID" value="NZ_JBHRTI010000010.1"/>
</dbReference>
<reference evidence="4" key="1">
    <citation type="journal article" date="2019" name="Int. J. Syst. Evol. Microbiol.">
        <title>The Global Catalogue of Microorganisms (GCM) 10K type strain sequencing project: providing services to taxonomists for standard genome sequencing and annotation.</title>
        <authorList>
            <consortium name="The Broad Institute Genomics Platform"/>
            <consortium name="The Broad Institute Genome Sequencing Center for Infectious Disease"/>
            <person name="Wu L."/>
            <person name="Ma J."/>
        </authorList>
    </citation>
    <scope>NUCLEOTIDE SEQUENCE [LARGE SCALE GENOMIC DNA]</scope>
    <source>
        <strain evidence="4">KCTC 52168</strain>
    </source>
</reference>
<dbReference type="EMBL" id="JBHRTI010000010">
    <property type="protein sequence ID" value="MFC3148961.1"/>
    <property type="molecule type" value="Genomic_DNA"/>
</dbReference>
<feature type="transmembrane region" description="Helical" evidence="1">
    <location>
        <begin position="210"/>
        <end position="233"/>
    </location>
</feature>
<comment type="caution">
    <text evidence="3">The sequence shown here is derived from an EMBL/GenBank/DDBJ whole genome shotgun (WGS) entry which is preliminary data.</text>
</comment>
<accession>A0ABV7HBM7</accession>
<protein>
    <submittedName>
        <fullName evidence="3">Inner membrane protein YpjD</fullName>
    </submittedName>
</protein>
<dbReference type="Proteomes" id="UP001595556">
    <property type="component" value="Unassembled WGS sequence"/>
</dbReference>
<evidence type="ECO:0000256" key="1">
    <source>
        <dbReference type="SAM" id="Phobius"/>
    </source>
</evidence>
<dbReference type="PANTHER" id="PTHR38034:SF1">
    <property type="entry name" value="INNER MEMBRANE PROTEIN YPJD"/>
    <property type="match status" value="1"/>
</dbReference>
<dbReference type="PANTHER" id="PTHR38034">
    <property type="entry name" value="INNER MEMBRANE PROTEIN YPJD"/>
    <property type="match status" value="1"/>
</dbReference>
<feature type="transmembrane region" description="Helical" evidence="1">
    <location>
        <begin position="279"/>
        <end position="300"/>
    </location>
</feature>
<feature type="transmembrane region" description="Helical" evidence="1">
    <location>
        <begin position="89"/>
        <end position="108"/>
    </location>
</feature>
<feature type="domain" description="Cytochrome c assembly protein" evidence="2">
    <location>
        <begin position="67"/>
        <end position="299"/>
    </location>
</feature>
<evidence type="ECO:0000313" key="3">
    <source>
        <dbReference type="EMBL" id="MFC3148961.1"/>
    </source>
</evidence>
<gene>
    <name evidence="3" type="ORF">ACFOEN_15140</name>
</gene>
<name>A0ABV7HBM7_9BURK</name>
<feature type="transmembrane region" description="Helical" evidence="1">
    <location>
        <begin position="152"/>
        <end position="175"/>
    </location>
</feature>
<keyword evidence="1" id="KW-0472">Membrane</keyword>